<dbReference type="Proteomes" id="UP000023152">
    <property type="component" value="Unassembled WGS sequence"/>
</dbReference>
<comment type="caution">
    <text evidence="1">The sequence shown here is derived from an EMBL/GenBank/DDBJ whole genome shotgun (WGS) entry which is preliminary data.</text>
</comment>
<gene>
    <name evidence="1" type="ORF">RFI_14768</name>
</gene>
<protein>
    <submittedName>
        <fullName evidence="1">Uncharacterized protein</fullName>
    </submittedName>
</protein>
<keyword evidence="2" id="KW-1185">Reference proteome</keyword>
<evidence type="ECO:0000313" key="1">
    <source>
        <dbReference type="EMBL" id="ETO22433.1"/>
    </source>
</evidence>
<sequence length="287" mass="33626">MRLGGVCGSKKNWSFFFKIRGLMECCLIFQRNKLQTFCLCGETFLNFNWDYVWFERNLPRSCRTYGKVQQKVVILSRIKHSQQKIVVKCLEKEEISNCNNVFYRLDLIFLNKLDLKGYYYYQRVIAMSGGDAYISKKKDGLPSKDDEEWIQNTLDSFTNRQTALFKRWVSCKLPGVKETKNRLIVLTPLRFLCIRKRAFGRSIHKIIRVIDFIGIEVDGSNDKDTAVTIETCPFAVDNSIIQSRQSKSVQVLQYQFRFLKDIDKEFLDILQWLKGVNINTNTNNVPT</sequence>
<name>X6N967_RETFI</name>
<dbReference type="EMBL" id="ASPP01010741">
    <property type="protein sequence ID" value="ETO22433.1"/>
    <property type="molecule type" value="Genomic_DNA"/>
</dbReference>
<accession>X6N967</accession>
<dbReference type="AlphaFoldDB" id="X6N967"/>
<reference evidence="1 2" key="1">
    <citation type="journal article" date="2013" name="Curr. Biol.">
        <title>The Genome of the Foraminiferan Reticulomyxa filosa.</title>
        <authorList>
            <person name="Glockner G."/>
            <person name="Hulsmann N."/>
            <person name="Schleicher M."/>
            <person name="Noegel A.A."/>
            <person name="Eichinger L."/>
            <person name="Gallinger C."/>
            <person name="Pawlowski J."/>
            <person name="Sierra R."/>
            <person name="Euteneuer U."/>
            <person name="Pillet L."/>
            <person name="Moustafa A."/>
            <person name="Platzer M."/>
            <person name="Groth M."/>
            <person name="Szafranski K."/>
            <person name="Schliwa M."/>
        </authorList>
    </citation>
    <scope>NUCLEOTIDE SEQUENCE [LARGE SCALE GENOMIC DNA]</scope>
</reference>
<organism evidence="1 2">
    <name type="scientific">Reticulomyxa filosa</name>
    <dbReference type="NCBI Taxonomy" id="46433"/>
    <lineage>
        <taxon>Eukaryota</taxon>
        <taxon>Sar</taxon>
        <taxon>Rhizaria</taxon>
        <taxon>Retaria</taxon>
        <taxon>Foraminifera</taxon>
        <taxon>Monothalamids</taxon>
        <taxon>Reticulomyxidae</taxon>
        <taxon>Reticulomyxa</taxon>
    </lineage>
</organism>
<evidence type="ECO:0000313" key="2">
    <source>
        <dbReference type="Proteomes" id="UP000023152"/>
    </source>
</evidence>
<proteinExistence type="predicted"/>